<reference evidence="2 3" key="1">
    <citation type="submission" date="2013-02" db="EMBL/GenBank/DDBJ databases">
        <title>The Genome Annotation of Plasmodium falciparum Vietnam Oak-Knoll (FVO).</title>
        <authorList>
            <consortium name="The Broad Institute Genome Sequencing Platform"/>
            <consortium name="The Broad Institute Genome Sequencing Center for Infectious Disease"/>
            <person name="Neafsey D."/>
            <person name="Hoffman S."/>
            <person name="Volkman S."/>
            <person name="Rosenthal P."/>
            <person name="Walker B."/>
            <person name="Young S.K."/>
            <person name="Zeng Q."/>
            <person name="Gargeya S."/>
            <person name="Fitzgerald M."/>
            <person name="Haas B."/>
            <person name="Abouelleil A."/>
            <person name="Allen A.W."/>
            <person name="Alvarado L."/>
            <person name="Arachchi H.M."/>
            <person name="Berlin A.M."/>
            <person name="Chapman S.B."/>
            <person name="Gainer-Dewar J."/>
            <person name="Goldberg J."/>
            <person name="Griggs A."/>
            <person name="Gujja S."/>
            <person name="Hansen M."/>
            <person name="Howarth C."/>
            <person name="Imamovic A."/>
            <person name="Ireland A."/>
            <person name="Larimer J."/>
            <person name="McCowan C."/>
            <person name="Murphy C."/>
            <person name="Pearson M."/>
            <person name="Poon T.W."/>
            <person name="Priest M."/>
            <person name="Roberts A."/>
            <person name="Saif S."/>
            <person name="Shea T."/>
            <person name="Sisk P."/>
            <person name="Sykes S."/>
            <person name="Wortman J."/>
            <person name="Nusbaum C."/>
            <person name="Birren B."/>
        </authorList>
    </citation>
    <scope>NUCLEOTIDE SEQUENCE [LARGE SCALE GENOMIC DNA]</scope>
    <source>
        <strain evidence="3">Vietnam Oak-Knoll (FVO)</strain>
    </source>
</reference>
<accession>A0A024VF38</accession>
<feature type="transmembrane region" description="Helical" evidence="1">
    <location>
        <begin position="49"/>
        <end position="67"/>
    </location>
</feature>
<evidence type="ECO:0000313" key="3">
    <source>
        <dbReference type="Proteomes" id="UP000030690"/>
    </source>
</evidence>
<dbReference type="EMBL" id="KI925012">
    <property type="protein sequence ID" value="ETW20800.1"/>
    <property type="molecule type" value="Genomic_DNA"/>
</dbReference>
<proteinExistence type="predicted"/>
<keyword evidence="1" id="KW-0812">Transmembrane</keyword>
<keyword evidence="1" id="KW-1133">Transmembrane helix</keyword>
<reference evidence="2 3" key="2">
    <citation type="submission" date="2013-02" db="EMBL/GenBank/DDBJ databases">
        <title>The Genome Sequence of Plasmodium falciparum Vietnam Oak-Knoll (FVO).</title>
        <authorList>
            <consortium name="The Broad Institute Genome Sequencing Platform"/>
            <consortium name="The Broad Institute Genome Sequencing Center for Infectious Disease"/>
            <person name="Neafsey D."/>
            <person name="Cheeseman I."/>
            <person name="Volkman S."/>
            <person name="Adams J."/>
            <person name="Walker B."/>
            <person name="Young S.K."/>
            <person name="Zeng Q."/>
            <person name="Gargeya S."/>
            <person name="Fitzgerald M."/>
            <person name="Haas B."/>
            <person name="Abouelleil A."/>
            <person name="Alvarado L."/>
            <person name="Arachchi H.M."/>
            <person name="Berlin A.M."/>
            <person name="Chapman S.B."/>
            <person name="Dewar J."/>
            <person name="Goldberg J."/>
            <person name="Griggs A."/>
            <person name="Gujja S."/>
            <person name="Hansen M."/>
            <person name="Howarth C."/>
            <person name="Imamovic A."/>
            <person name="Larimer J."/>
            <person name="McCowan C."/>
            <person name="Murphy C."/>
            <person name="Neiman D."/>
            <person name="Pearson M."/>
            <person name="Priest M."/>
            <person name="Roberts A."/>
            <person name="Saif S."/>
            <person name="Shea T."/>
            <person name="Sisk P."/>
            <person name="Sykes S."/>
            <person name="Wortman J."/>
            <person name="Nusbaum C."/>
            <person name="Birren B."/>
        </authorList>
    </citation>
    <scope>NUCLEOTIDE SEQUENCE [LARGE SCALE GENOMIC DNA]</scope>
    <source>
        <strain evidence="3">Vietnam Oak-Knoll (FVO)</strain>
    </source>
</reference>
<gene>
    <name evidence="2" type="ORF">PFFVO_00355</name>
</gene>
<protein>
    <submittedName>
        <fullName evidence="2">Uncharacterized protein</fullName>
    </submittedName>
</protein>
<evidence type="ECO:0000256" key="1">
    <source>
        <dbReference type="SAM" id="Phobius"/>
    </source>
</evidence>
<dbReference type="Proteomes" id="UP000030690">
    <property type="component" value="Unassembled WGS sequence"/>
</dbReference>
<sequence>MINKEKISANNHEIAKSYLYVYTDKSMYNENVQNLINYKRGKWKKMFKFLNLFVFIFLFVYIGDYLGNELSYQKNDVENFTEFRINRLLVETKKGKDKDNKKTHFNRLEVDFSNNMNREDYMKVDSECRVLDVNSMNTSDGKYEVKVTLQTALTPRDINIYALNNSMNRKEWDKIIKDIYKDDNGNDISEGTKKIKKKKFIKYVVDVLGYAVLIVVLIPCSPFILLGGIGRCTFHSKESGKNYFISVWNALF</sequence>
<evidence type="ECO:0000313" key="2">
    <source>
        <dbReference type="EMBL" id="ETW20800.1"/>
    </source>
</evidence>
<dbReference type="SMR" id="A0A024VF38"/>
<dbReference type="OrthoDB" id="377404at2759"/>
<feature type="transmembrane region" description="Helical" evidence="1">
    <location>
        <begin position="207"/>
        <end position="229"/>
    </location>
</feature>
<keyword evidence="1" id="KW-0472">Membrane</keyword>
<name>A0A024VF38_PLAFA</name>
<dbReference type="AlphaFoldDB" id="A0A024VF38"/>
<organism evidence="2 3">
    <name type="scientific">Plasmodium falciparum Vietnam Oak-Knoll</name>
    <name type="common">FVO</name>
    <dbReference type="NCBI Taxonomy" id="1036723"/>
    <lineage>
        <taxon>Eukaryota</taxon>
        <taxon>Sar</taxon>
        <taxon>Alveolata</taxon>
        <taxon>Apicomplexa</taxon>
        <taxon>Aconoidasida</taxon>
        <taxon>Haemosporida</taxon>
        <taxon>Plasmodiidae</taxon>
        <taxon>Plasmodium</taxon>
        <taxon>Plasmodium (Laverania)</taxon>
    </lineage>
</organism>